<proteinExistence type="predicted"/>
<sequence length="187" mass="21751">RNRIIVPIFNENRNIIYFQARRIPNTMLDPKYDNPIAPKELCILNRHRFDITKSIIVHEGLIDAFMVGDQGTSCLGKEISEDLLIELLKLTDKDVIIALDNDSEAYKALARFMKKNKYARKVKYFLYPDQFRGNDDINSIVRSEEQGINVYEMITQNSVSYSTAYTKLSILKLLKRGNRNENNSNRK</sequence>
<dbReference type="AlphaFoldDB" id="X0UHN3"/>
<protein>
    <recommendedName>
        <fullName evidence="2">Toprim domain-containing protein</fullName>
    </recommendedName>
</protein>
<dbReference type="Gene3D" id="3.90.980.10">
    <property type="entry name" value="DNA primase, catalytic core, N-terminal domain"/>
    <property type="match status" value="1"/>
</dbReference>
<organism evidence="1">
    <name type="scientific">marine sediment metagenome</name>
    <dbReference type="NCBI Taxonomy" id="412755"/>
    <lineage>
        <taxon>unclassified sequences</taxon>
        <taxon>metagenomes</taxon>
        <taxon>ecological metagenomes</taxon>
    </lineage>
</organism>
<dbReference type="EMBL" id="BARS01010970">
    <property type="protein sequence ID" value="GAF98816.1"/>
    <property type="molecule type" value="Genomic_DNA"/>
</dbReference>
<dbReference type="InterPro" id="IPR037068">
    <property type="entry name" value="DNA_primase_core_N_sf"/>
</dbReference>
<comment type="caution">
    <text evidence="1">The sequence shown here is derived from an EMBL/GenBank/DDBJ whole genome shotgun (WGS) entry which is preliminary data.</text>
</comment>
<dbReference type="Gene3D" id="3.40.1360.10">
    <property type="match status" value="1"/>
</dbReference>
<accession>X0UHN3</accession>
<feature type="non-terminal residue" evidence="1">
    <location>
        <position position="1"/>
    </location>
</feature>
<name>X0UHN3_9ZZZZ</name>
<dbReference type="SUPFAM" id="SSF56731">
    <property type="entry name" value="DNA primase core"/>
    <property type="match status" value="1"/>
</dbReference>
<evidence type="ECO:0008006" key="2">
    <source>
        <dbReference type="Google" id="ProtNLM"/>
    </source>
</evidence>
<gene>
    <name evidence="1" type="ORF">S01H1_20135</name>
</gene>
<reference evidence="1" key="1">
    <citation type="journal article" date="2014" name="Front. Microbiol.">
        <title>High frequency of phylogenetically diverse reductive dehalogenase-homologous genes in deep subseafloor sedimentary metagenomes.</title>
        <authorList>
            <person name="Kawai M."/>
            <person name="Futagami T."/>
            <person name="Toyoda A."/>
            <person name="Takaki Y."/>
            <person name="Nishi S."/>
            <person name="Hori S."/>
            <person name="Arai W."/>
            <person name="Tsubouchi T."/>
            <person name="Morono Y."/>
            <person name="Uchiyama I."/>
            <person name="Ito T."/>
            <person name="Fujiyama A."/>
            <person name="Inagaki F."/>
            <person name="Takami H."/>
        </authorList>
    </citation>
    <scope>NUCLEOTIDE SEQUENCE</scope>
    <source>
        <strain evidence="1">Expedition CK06-06</strain>
    </source>
</reference>
<evidence type="ECO:0000313" key="1">
    <source>
        <dbReference type="EMBL" id="GAF98816.1"/>
    </source>
</evidence>
<dbReference type="Pfam" id="PF13155">
    <property type="entry name" value="Toprim_2"/>
    <property type="match status" value="1"/>
</dbReference>